<feature type="signal peptide" evidence="2">
    <location>
        <begin position="1"/>
        <end position="18"/>
    </location>
</feature>
<organism evidence="3 4">
    <name type="scientific">Trypanosoma vivax (strain Y486)</name>
    <dbReference type="NCBI Taxonomy" id="1055687"/>
    <lineage>
        <taxon>Eukaryota</taxon>
        <taxon>Discoba</taxon>
        <taxon>Euglenozoa</taxon>
        <taxon>Kinetoplastea</taxon>
        <taxon>Metakinetoplastina</taxon>
        <taxon>Trypanosomatida</taxon>
        <taxon>Trypanosomatidae</taxon>
        <taxon>Trypanosoma</taxon>
        <taxon>Duttonella</taxon>
    </lineage>
</organism>
<evidence type="ECO:0000256" key="1">
    <source>
        <dbReference type="SAM" id="MobiDB-lite"/>
    </source>
</evidence>
<accession>F9WL19</accession>
<feature type="chain" id="PRO_5003390495" description="Variant surface glycoprotein (VSG)" evidence="2">
    <location>
        <begin position="19"/>
        <end position="470"/>
    </location>
</feature>
<evidence type="ECO:0008006" key="5">
    <source>
        <dbReference type="Google" id="ProtNLM"/>
    </source>
</evidence>
<keyword evidence="2" id="KW-0732">Signal</keyword>
<feature type="region of interest" description="Disordered" evidence="1">
    <location>
        <begin position="367"/>
        <end position="447"/>
    </location>
</feature>
<feature type="compositionally biased region" description="Polar residues" evidence="1">
    <location>
        <begin position="404"/>
        <end position="434"/>
    </location>
</feature>
<evidence type="ECO:0000313" key="3">
    <source>
        <dbReference type="EMBL" id="CCD18205.1"/>
    </source>
</evidence>
<reference evidence="3 4" key="1">
    <citation type="journal article" date="2012" name="Proc. Natl. Acad. Sci. U.S.A.">
        <title>Antigenic diversity is generated by distinct evolutionary mechanisms in African trypanosome species.</title>
        <authorList>
            <person name="Jackson A.P."/>
            <person name="Berry A."/>
            <person name="Aslett M."/>
            <person name="Allison H.C."/>
            <person name="Burton P."/>
            <person name="Vavrova-Anderson J."/>
            <person name="Brown R."/>
            <person name="Browne H."/>
            <person name="Corton N."/>
            <person name="Hauser H."/>
            <person name="Gamble J."/>
            <person name="Gilderthorp R."/>
            <person name="Marcello L."/>
            <person name="McQuillan J."/>
            <person name="Otto T.D."/>
            <person name="Quail M.A."/>
            <person name="Sanders M.J."/>
            <person name="van Tonder A."/>
            <person name="Ginger M.L."/>
            <person name="Field M.C."/>
            <person name="Barry J.D."/>
            <person name="Hertz-Fowler C."/>
            <person name="Berriman M."/>
        </authorList>
    </citation>
    <scope>NUCLEOTIDE SEQUENCE</scope>
    <source>
        <strain evidence="3 4">Y486</strain>
    </source>
</reference>
<proteinExistence type="predicted"/>
<dbReference type="VEuPathDB" id="TriTrypDB:TvY486_0008500"/>
<dbReference type="EMBL" id="CAEX01000593">
    <property type="protein sequence ID" value="CCD18205.1"/>
    <property type="molecule type" value="Genomic_DNA"/>
</dbReference>
<evidence type="ECO:0000256" key="2">
    <source>
        <dbReference type="SAM" id="SignalP"/>
    </source>
</evidence>
<gene>
    <name evidence="3" type="ORF">TvY486_0008500</name>
</gene>
<evidence type="ECO:0000313" key="4">
    <source>
        <dbReference type="Proteomes" id="UP000009027"/>
    </source>
</evidence>
<sequence>MMLAACAALLLLVAGGEAAVTKGGTSHAFGALCSLFFEAGDAAATIAHIGHEVGNVTAEALAVARDSTGRGRAWRGEEGKVLGTLLEGAKDEGFNKAIAQCAALKQQGPLCTLLLLAKNVTDSAARARSVAHTARFGQSCKIAASVPAGPDESTEAGECISKLLHKSSAVQEGFDESASGQALGADMTRLCNDPANAAATTGCGGNTANTATCPCDPGDTKDIAKAGVTWSKMLSRSGTASVNQHDVTSGQLNKNWQITLAICERSAGRKHTVAHLTSSRNTRAKTEALKQLLREGLSSKKKCLASARASTCAATGEDDGSACVCYEGSDATRRPPWEASMDALAHTLRLAEEARRQALKLEQRIERQAENNKDQGNTDAQAPREQEQNVNSTDSQDAGLPDNQPGTDSTQKQQGTGASTSEKQSAGRTESTKGTQEMAQTQTAAAQHGTIAFARALMLATLAATQHGGS</sequence>
<name>F9WL19_TRYVY</name>
<dbReference type="AlphaFoldDB" id="F9WL19"/>
<feature type="compositionally biased region" description="Low complexity" evidence="1">
    <location>
        <begin position="435"/>
        <end position="447"/>
    </location>
</feature>
<protein>
    <recommendedName>
        <fullName evidence="5">Variant surface glycoprotein (VSG)</fullName>
    </recommendedName>
</protein>
<dbReference type="Proteomes" id="UP000009027">
    <property type="component" value="Unassembled WGS sequence"/>
</dbReference>
<keyword evidence="4" id="KW-1185">Reference proteome</keyword>